<dbReference type="EMBL" id="JANAWD010000148">
    <property type="protein sequence ID" value="KAJ3485588.1"/>
    <property type="molecule type" value="Genomic_DNA"/>
</dbReference>
<evidence type="ECO:0000256" key="1">
    <source>
        <dbReference type="ARBA" id="ARBA00001946"/>
    </source>
</evidence>
<keyword evidence="13" id="KW-0238">DNA-binding</keyword>
<feature type="region of interest" description="Disordered" evidence="19">
    <location>
        <begin position="692"/>
        <end position="791"/>
    </location>
</feature>
<dbReference type="GO" id="GO:0051321">
    <property type="term" value="P:meiotic cell cycle"/>
    <property type="evidence" value="ECO:0007669"/>
    <property type="project" value="UniProtKB-KW"/>
</dbReference>
<evidence type="ECO:0000256" key="15">
    <source>
        <dbReference type="ARBA" id="ARBA00023242"/>
    </source>
</evidence>
<dbReference type="Proteomes" id="UP001212997">
    <property type="component" value="Unassembled WGS sequence"/>
</dbReference>
<evidence type="ECO:0000313" key="22">
    <source>
        <dbReference type="Proteomes" id="UP001212997"/>
    </source>
</evidence>
<evidence type="ECO:0000256" key="16">
    <source>
        <dbReference type="ARBA" id="ARBA00023254"/>
    </source>
</evidence>
<comment type="function">
    <text evidence="17">5'-&gt;3' double-stranded DNA exonuclease which may also possess a cryptic 3'-&gt;5' double-stranded DNA exonuclease activity. Functions in DNA mismatch repair (MMR) to excise mismatch-containing DNA tracts directed by strand breaks located either 5' or 3' to the mismatch. Also exhibits endonuclease activity against 5'-overhanging flap structures similar to those generated by displacement synthesis when DNA polymerase encounters the 5'-end of a downstream Okazaki fragment. Required for somatic hypermutation (SHM) and class switch recombination (CSR) of immunoglobulin genes. Essential for male and female meiosis.</text>
</comment>
<feature type="compositionally biased region" description="Polar residues" evidence="19">
    <location>
        <begin position="458"/>
        <end position="467"/>
    </location>
</feature>
<dbReference type="Gene3D" id="1.10.150.20">
    <property type="entry name" value="5' to 3' exonuclease, C-terminal subdomain"/>
    <property type="match status" value="1"/>
</dbReference>
<feature type="region of interest" description="Disordered" evidence="19">
    <location>
        <begin position="384"/>
        <end position="649"/>
    </location>
</feature>
<comment type="caution">
    <text evidence="21">The sequence shown here is derived from an EMBL/GenBank/DDBJ whole genome shotgun (WGS) entry which is preliminary data.</text>
</comment>
<dbReference type="CDD" id="cd09901">
    <property type="entry name" value="H3TH_FEN1-like"/>
    <property type="match status" value="1"/>
</dbReference>
<evidence type="ECO:0000256" key="6">
    <source>
        <dbReference type="ARBA" id="ARBA00022759"/>
    </source>
</evidence>
<gene>
    <name evidence="21" type="ORF">NLI96_g4847</name>
</gene>
<comment type="cofactor">
    <cofactor evidence="1">
        <name>Mg(2+)</name>
        <dbReference type="ChEBI" id="CHEBI:18420"/>
    </cofactor>
</comment>
<feature type="compositionally biased region" description="Polar residues" evidence="19">
    <location>
        <begin position="385"/>
        <end position="394"/>
    </location>
</feature>
<keyword evidence="14" id="KW-0234">DNA repair</keyword>
<comment type="subcellular location">
    <subcellularLocation>
        <location evidence="2">Nucleus</location>
    </subcellularLocation>
</comment>
<evidence type="ECO:0000256" key="3">
    <source>
        <dbReference type="ARBA" id="ARBA00022553"/>
    </source>
</evidence>
<dbReference type="FunFam" id="1.10.150.20:FF:000011">
    <property type="entry name" value="exonuclease 1"/>
    <property type="match status" value="1"/>
</dbReference>
<dbReference type="InterPro" id="IPR006084">
    <property type="entry name" value="XPG/Rad2"/>
</dbReference>
<evidence type="ECO:0000256" key="4">
    <source>
        <dbReference type="ARBA" id="ARBA00022722"/>
    </source>
</evidence>
<dbReference type="GO" id="GO:0004527">
    <property type="term" value="F:exonuclease activity"/>
    <property type="evidence" value="ECO:0007669"/>
    <property type="project" value="UniProtKB-KW"/>
</dbReference>
<dbReference type="GO" id="GO:0046872">
    <property type="term" value="F:metal ion binding"/>
    <property type="evidence" value="ECO:0007669"/>
    <property type="project" value="UniProtKB-KW"/>
</dbReference>
<dbReference type="GO" id="GO:0006281">
    <property type="term" value="P:DNA repair"/>
    <property type="evidence" value="ECO:0007669"/>
    <property type="project" value="UniProtKB-KW"/>
</dbReference>
<keyword evidence="6" id="KW-0255">Endonuclease</keyword>
<evidence type="ECO:0000259" key="20">
    <source>
        <dbReference type="SMART" id="SM00484"/>
    </source>
</evidence>
<evidence type="ECO:0000256" key="9">
    <source>
        <dbReference type="ARBA" id="ARBA00022839"/>
    </source>
</evidence>
<keyword evidence="5" id="KW-0479">Metal-binding</keyword>
<keyword evidence="12" id="KW-0007">Acetylation</keyword>
<dbReference type="InterPro" id="IPR006086">
    <property type="entry name" value="XPG-I_dom"/>
</dbReference>
<dbReference type="InterPro" id="IPR044752">
    <property type="entry name" value="PIN-like_EXO1"/>
</dbReference>
<evidence type="ECO:0000313" key="21">
    <source>
        <dbReference type="EMBL" id="KAJ3485588.1"/>
    </source>
</evidence>
<comment type="subunit">
    <text evidence="18">Interacts with the MLH1-PMS2 heterodimer via MLH1. Interacts with MSH3. Interacts with the MSH2-MSH6 heterodimer via MSH2, and this interaction may increase the processivity of the 5'-&gt;3' exonuclease activity. Interacts with PCNA, and this interaction may both stimulate the cryptic 3'-&gt;5' exonuclease activity and suppress the 5'-&gt;3' exonuclease activity. Interacts with WRN, and this interaction stimulates both the 5'-&gt;3' exonuclease activity and cleavage of 5'-overhanging flap structures. Interacts with RECQL/RECQ1, and this interaction stimulates cleavage of 5'-overhanging flap structures. Interacts with DNA helicase ZGRF1; the interaction is increased following DNA damage induction.</text>
</comment>
<dbReference type="PRINTS" id="PR00853">
    <property type="entry name" value="XPGRADSUPER"/>
</dbReference>
<keyword evidence="11" id="KW-0391">Immunity</keyword>
<evidence type="ECO:0000256" key="2">
    <source>
        <dbReference type="ARBA" id="ARBA00004123"/>
    </source>
</evidence>
<dbReference type="AlphaFoldDB" id="A0AAD5V453"/>
<dbReference type="SUPFAM" id="SSF47807">
    <property type="entry name" value="5' to 3' exonuclease, C-terminal subdomain"/>
    <property type="match status" value="1"/>
</dbReference>
<accession>A0AAD5V453</accession>
<keyword evidence="22" id="KW-1185">Reference proteome</keyword>
<evidence type="ECO:0000256" key="7">
    <source>
        <dbReference type="ARBA" id="ARBA00022763"/>
    </source>
</evidence>
<organism evidence="21 22">
    <name type="scientific">Meripilus lineatus</name>
    <dbReference type="NCBI Taxonomy" id="2056292"/>
    <lineage>
        <taxon>Eukaryota</taxon>
        <taxon>Fungi</taxon>
        <taxon>Dikarya</taxon>
        <taxon>Basidiomycota</taxon>
        <taxon>Agaricomycotina</taxon>
        <taxon>Agaricomycetes</taxon>
        <taxon>Polyporales</taxon>
        <taxon>Meripilaceae</taxon>
        <taxon>Meripilus</taxon>
    </lineage>
</organism>
<evidence type="ECO:0000256" key="13">
    <source>
        <dbReference type="ARBA" id="ARBA00023125"/>
    </source>
</evidence>
<name>A0AAD5V453_9APHY</name>
<keyword evidence="8" id="KW-0378">Hydrolase</keyword>
<dbReference type="GO" id="GO:0017108">
    <property type="term" value="F:5'-flap endonuclease activity"/>
    <property type="evidence" value="ECO:0007669"/>
    <property type="project" value="TreeGrafter"/>
</dbReference>
<keyword evidence="4" id="KW-0540">Nuclease</keyword>
<evidence type="ECO:0000256" key="18">
    <source>
        <dbReference type="ARBA" id="ARBA00064664"/>
    </source>
</evidence>
<feature type="compositionally biased region" description="Polar residues" evidence="19">
    <location>
        <begin position="474"/>
        <end position="487"/>
    </location>
</feature>
<dbReference type="Gene3D" id="3.40.50.1010">
    <property type="entry name" value="5'-nuclease"/>
    <property type="match status" value="1"/>
</dbReference>
<protein>
    <recommendedName>
        <fullName evidence="20">XPG-I domain-containing protein</fullName>
    </recommendedName>
</protein>
<dbReference type="PANTHER" id="PTHR11081">
    <property type="entry name" value="FLAP ENDONUCLEASE FAMILY MEMBER"/>
    <property type="match status" value="1"/>
</dbReference>
<dbReference type="PANTHER" id="PTHR11081:SF65">
    <property type="entry name" value="DNA DAMAGE-INDUCIBLE PROTEIN DIN7-RELATED"/>
    <property type="match status" value="1"/>
</dbReference>
<evidence type="ECO:0000256" key="14">
    <source>
        <dbReference type="ARBA" id="ARBA00023204"/>
    </source>
</evidence>
<dbReference type="SUPFAM" id="SSF88723">
    <property type="entry name" value="PIN domain-like"/>
    <property type="match status" value="1"/>
</dbReference>
<keyword evidence="3" id="KW-0597">Phosphoprotein</keyword>
<evidence type="ECO:0000256" key="12">
    <source>
        <dbReference type="ARBA" id="ARBA00022990"/>
    </source>
</evidence>
<dbReference type="GO" id="GO:0002376">
    <property type="term" value="P:immune system process"/>
    <property type="evidence" value="ECO:0007669"/>
    <property type="project" value="UniProtKB-KW"/>
</dbReference>
<feature type="compositionally biased region" description="Low complexity" evidence="19">
    <location>
        <begin position="395"/>
        <end position="407"/>
    </location>
</feature>
<evidence type="ECO:0000256" key="11">
    <source>
        <dbReference type="ARBA" id="ARBA00022859"/>
    </source>
</evidence>
<evidence type="ECO:0000256" key="5">
    <source>
        <dbReference type="ARBA" id="ARBA00022723"/>
    </source>
</evidence>
<keyword evidence="16" id="KW-0469">Meiosis</keyword>
<feature type="compositionally biased region" description="Basic and acidic residues" evidence="19">
    <location>
        <begin position="632"/>
        <end position="645"/>
    </location>
</feature>
<dbReference type="GO" id="GO:0003677">
    <property type="term" value="F:DNA binding"/>
    <property type="evidence" value="ECO:0007669"/>
    <property type="project" value="UniProtKB-KW"/>
</dbReference>
<dbReference type="Pfam" id="PF00867">
    <property type="entry name" value="XPG_I"/>
    <property type="match status" value="1"/>
</dbReference>
<evidence type="ECO:0000256" key="19">
    <source>
        <dbReference type="SAM" id="MobiDB-lite"/>
    </source>
</evidence>
<dbReference type="CDD" id="cd09857">
    <property type="entry name" value="PIN_EXO1"/>
    <property type="match status" value="1"/>
</dbReference>
<keyword evidence="15" id="KW-0539">Nucleus</keyword>
<evidence type="ECO:0000256" key="17">
    <source>
        <dbReference type="ARBA" id="ARBA00057694"/>
    </source>
</evidence>
<feature type="compositionally biased region" description="Acidic residues" evidence="19">
    <location>
        <begin position="445"/>
        <end position="455"/>
    </location>
</feature>
<keyword evidence="9" id="KW-0269">Exonuclease</keyword>
<dbReference type="Pfam" id="PF00752">
    <property type="entry name" value="XPG_N"/>
    <property type="match status" value="1"/>
</dbReference>
<dbReference type="InterPro" id="IPR008918">
    <property type="entry name" value="HhH2"/>
</dbReference>
<dbReference type="FunFam" id="3.40.50.1010:FF:000111">
    <property type="entry name" value="Exonuclease 1"/>
    <property type="match status" value="1"/>
</dbReference>
<dbReference type="InterPro" id="IPR006085">
    <property type="entry name" value="XPG_DNA_repair_N"/>
</dbReference>
<dbReference type="SMART" id="SM00484">
    <property type="entry name" value="XPGI"/>
    <property type="match status" value="1"/>
</dbReference>
<reference evidence="21" key="1">
    <citation type="submission" date="2022-07" db="EMBL/GenBank/DDBJ databases">
        <title>Genome Sequence of Physisporinus lineatus.</title>
        <authorList>
            <person name="Buettner E."/>
        </authorList>
    </citation>
    <scope>NUCLEOTIDE SEQUENCE</scope>
    <source>
        <strain evidence="21">VT162</strain>
    </source>
</reference>
<feature type="compositionally biased region" description="Acidic residues" evidence="19">
    <location>
        <begin position="591"/>
        <end position="616"/>
    </location>
</feature>
<feature type="domain" description="XPG-I" evidence="20">
    <location>
        <begin position="79"/>
        <end position="151"/>
    </location>
</feature>
<dbReference type="SMART" id="SM00279">
    <property type="entry name" value="HhH2"/>
    <property type="match status" value="1"/>
</dbReference>
<keyword evidence="10" id="KW-0460">Magnesium</keyword>
<proteinExistence type="predicted"/>
<dbReference type="GO" id="GO:0005634">
    <property type="term" value="C:nucleus"/>
    <property type="evidence" value="ECO:0007669"/>
    <property type="project" value="UniProtKB-SubCell"/>
</dbReference>
<keyword evidence="7" id="KW-0227">DNA damage</keyword>
<evidence type="ECO:0000256" key="10">
    <source>
        <dbReference type="ARBA" id="ARBA00022842"/>
    </source>
</evidence>
<dbReference type="PROSITE" id="PS00841">
    <property type="entry name" value="XPG_1"/>
    <property type="match status" value="1"/>
</dbReference>
<feature type="compositionally biased region" description="Basic and acidic residues" evidence="19">
    <location>
        <begin position="773"/>
        <end position="782"/>
    </location>
</feature>
<sequence length="802" mass="88539">MNSIRILRHNKVEPYIVFDGGPLPAKKGTESDRKKRREENMKLGDQLASVGRHKEARDYYVKCVDVTPQMAYQLIKALRAESVSYVVAPYEADAQMTFLEKAGLVDGVLTEDSDLLVFGCKNVLLKFNCGSGTVTSISRVDIASVGASIPGGINLLGWSDDRFRAMAILSGCDYLPSISGIGLKRAWMLLKQHKTVENVVRALKMEGKKNVPDGYLEAFKLAEQVFLHQRVYDPTREMLVHLTDVPRGEDWDEQRESHVGRYIEPSLAKQIARGDACPISLLPMDDINPTFNPRTLKPIPMNNMSSATYDTIKGKGKARVHLPEKAHSASILTFFSSQPSASTSHRRVEARGVIAGRASGKRTLSGLMDQDIATKRKKHEVVDNTGVSNAYRTPTSSKFFGGSSSTGKIKRTTHRLSRESTASDILVAGPSRPASPDDKENVAFIEEDEEDDDIEFSMRTQPDTVTQEDGYISPSPSLTRWDSTPELSSPGRPGTTSSRLDTRKRQQGEYDEDDFGADVLSSPPAIRSSSITFPGHKDRRKTRVSSGHGNPHASHTRGRVLVFGSPTSSDQDTQEEVARRRGHKVVPGPDPPDEYEDWDEYTSEIDEYFDANDEFSMESAVSSRGEPVTPEEDSRVHREEIADVDHADDEDEIILDDLVEDSSLIGGESTMEMRAIAARTKVAQGWRKVWARDGTIGPDGFPKPGMPRRRETTITPDGRQKPLLSTISCVRAATTTTRAVQPSVRPATRKSAASGHKRKPNDPPKTQSQSKSRSGDSDHDGIEEISPNARNKLATFRFMAAG</sequence>
<dbReference type="InterPro" id="IPR036279">
    <property type="entry name" value="5-3_exonuclease_C_sf"/>
</dbReference>
<dbReference type="InterPro" id="IPR029060">
    <property type="entry name" value="PIN-like_dom_sf"/>
</dbReference>
<evidence type="ECO:0000256" key="8">
    <source>
        <dbReference type="ARBA" id="ARBA00022801"/>
    </source>
</evidence>
<dbReference type="InterPro" id="IPR019974">
    <property type="entry name" value="XPG_CS"/>
</dbReference>